<evidence type="ECO:0000256" key="1">
    <source>
        <dbReference type="ARBA" id="ARBA00009199"/>
    </source>
</evidence>
<feature type="domain" description="Amidase" evidence="2">
    <location>
        <begin position="25"/>
        <end position="383"/>
    </location>
</feature>
<organism evidence="3 4">
    <name type="scientific">Candidatus Phycosocius bacilliformis</name>
    <dbReference type="NCBI Taxonomy" id="1445552"/>
    <lineage>
        <taxon>Bacteria</taxon>
        <taxon>Pseudomonadati</taxon>
        <taxon>Pseudomonadota</taxon>
        <taxon>Alphaproteobacteria</taxon>
        <taxon>Caulobacterales</taxon>
        <taxon>Caulobacterales incertae sedis</taxon>
        <taxon>Candidatus Phycosocius</taxon>
    </lineage>
</organism>
<dbReference type="InterPro" id="IPR036928">
    <property type="entry name" value="AS_sf"/>
</dbReference>
<reference evidence="3 4" key="1">
    <citation type="journal article" date="2018" name="Genome Announc.">
        <title>Draft Genome Sequence of "Candidatus Phycosocius bacilliformis," an Alphaproteobacterial Ectosymbiont of the Hydrocarbon-Producing Green Alga Botryococcus braunii.</title>
        <authorList>
            <person name="Tanabe Y."/>
            <person name="Yamaguchi H."/>
            <person name="Watanabe M.M."/>
        </authorList>
    </citation>
    <scope>NUCLEOTIDE SEQUENCE [LARGE SCALE GENOMIC DNA]</scope>
    <source>
        <strain evidence="3 4">BOTRYCO-2</strain>
    </source>
</reference>
<evidence type="ECO:0000259" key="2">
    <source>
        <dbReference type="Pfam" id="PF01425"/>
    </source>
</evidence>
<dbReference type="SUPFAM" id="SSF75304">
    <property type="entry name" value="Amidase signature (AS) enzymes"/>
    <property type="match status" value="1"/>
</dbReference>
<protein>
    <submittedName>
        <fullName evidence="3">Mandelamide hydrolase</fullName>
        <ecNumber evidence="3">3.5.1.86</ecNumber>
    </submittedName>
</protein>
<dbReference type="RefSeq" id="WP_108984859.1">
    <property type="nucleotide sequence ID" value="NZ_BFBR01000004.1"/>
</dbReference>
<accession>A0A2P2EAD6</accession>
<dbReference type="PANTHER" id="PTHR11895">
    <property type="entry name" value="TRANSAMIDASE"/>
    <property type="match status" value="1"/>
</dbReference>
<dbReference type="InterPro" id="IPR023631">
    <property type="entry name" value="Amidase_dom"/>
</dbReference>
<dbReference type="OrthoDB" id="9811471at2"/>
<dbReference type="Pfam" id="PF01425">
    <property type="entry name" value="Amidase"/>
    <property type="match status" value="1"/>
</dbReference>
<comment type="similarity">
    <text evidence="1">Belongs to the amidase family.</text>
</comment>
<dbReference type="PANTHER" id="PTHR11895:SF7">
    <property type="entry name" value="GLUTAMYL-TRNA(GLN) AMIDOTRANSFERASE SUBUNIT A, MITOCHONDRIAL"/>
    <property type="match status" value="1"/>
</dbReference>
<dbReference type="GO" id="GO:0050537">
    <property type="term" value="F:mandelamide amidase activity"/>
    <property type="evidence" value="ECO:0007669"/>
    <property type="project" value="UniProtKB-EC"/>
</dbReference>
<evidence type="ECO:0000313" key="4">
    <source>
        <dbReference type="Proteomes" id="UP000245086"/>
    </source>
</evidence>
<keyword evidence="4" id="KW-1185">Reference proteome</keyword>
<gene>
    <name evidence="3" type="primary">mdlY</name>
    <name evidence="3" type="ORF">PbB2_01681</name>
</gene>
<proteinExistence type="inferred from homology"/>
<dbReference type="Gene3D" id="3.90.1300.10">
    <property type="entry name" value="Amidase signature (AS) domain"/>
    <property type="match status" value="1"/>
</dbReference>
<dbReference type="InterPro" id="IPR000120">
    <property type="entry name" value="Amidase"/>
</dbReference>
<dbReference type="AlphaFoldDB" id="A0A2P2EAD6"/>
<dbReference type="EC" id="3.5.1.86" evidence="3"/>
<comment type="caution">
    <text evidence="3">The sequence shown here is derived from an EMBL/GenBank/DDBJ whole genome shotgun (WGS) entry which is preliminary data.</text>
</comment>
<name>A0A2P2EAD6_9PROT</name>
<keyword evidence="3" id="KW-0378">Hydrolase</keyword>
<evidence type="ECO:0000313" key="3">
    <source>
        <dbReference type="EMBL" id="GBF58010.1"/>
    </source>
</evidence>
<dbReference type="EMBL" id="BFBR01000004">
    <property type="protein sequence ID" value="GBF58010.1"/>
    <property type="molecule type" value="Genomic_DNA"/>
</dbReference>
<dbReference type="Proteomes" id="UP000245086">
    <property type="component" value="Unassembled WGS sequence"/>
</dbReference>
<sequence>MDRAGLQAANQALHAFIEFAPADDAGTALSGPLAGLSLGVKGNIAVAGLANTGGSAARRHAVASQDAPVVARLRQAGAQILGTLNMHEGALGATTDNKAYGRCLNPWGQNLSPGGSSGGSGAAIAAGLVDAALGTDTMGSIRLPAAYCGVYGWKPAGRLIPQTGVIPLSPTLDQVGPLAKDPATLWAVAKAMGGPMPSASLSGLCFAIARDRPAPSGELAFLFDQACGRLRGAGAEVMELDLDLGLTDAQLLRACLYVCEVEGAREWAGELADPDSGLDPHFRAMLDYGRQLSSERIDQAYGILADVKEKLRARLAEHGLAGIISPTVSHVAFDHDIGPPPDQAFATQYANVADLPAISAPMGLVDGLPVGFHAMTAPGRDDLALALAALFPPLTRPS</sequence>